<accession>A0ABY9CZI3</accession>
<keyword evidence="2" id="KW-1185">Reference proteome</keyword>
<name>A0ABY9CZI3_VITVI</name>
<dbReference type="EMBL" id="CP126659">
    <property type="protein sequence ID" value="WJZ99926.1"/>
    <property type="molecule type" value="Genomic_DNA"/>
</dbReference>
<sequence>MGSCSFHPGRNYTWLPPLHPGRNYIRLPPLHPGGNYIWMSPLHPAARHYTQLFTSEWERRAFQLPRSHISGSAYSAYPESFPAILHSAAVFS</sequence>
<organism evidence="1 2">
    <name type="scientific">Vitis vinifera</name>
    <name type="common">Grape</name>
    <dbReference type="NCBI Taxonomy" id="29760"/>
    <lineage>
        <taxon>Eukaryota</taxon>
        <taxon>Viridiplantae</taxon>
        <taxon>Streptophyta</taxon>
        <taxon>Embryophyta</taxon>
        <taxon>Tracheophyta</taxon>
        <taxon>Spermatophyta</taxon>
        <taxon>Magnoliopsida</taxon>
        <taxon>eudicotyledons</taxon>
        <taxon>Gunneridae</taxon>
        <taxon>Pentapetalae</taxon>
        <taxon>rosids</taxon>
        <taxon>Vitales</taxon>
        <taxon>Vitaceae</taxon>
        <taxon>Viteae</taxon>
        <taxon>Vitis</taxon>
    </lineage>
</organism>
<evidence type="ECO:0000313" key="1">
    <source>
        <dbReference type="EMBL" id="WJZ99926.1"/>
    </source>
</evidence>
<evidence type="ECO:0000313" key="2">
    <source>
        <dbReference type="Proteomes" id="UP001227230"/>
    </source>
</evidence>
<gene>
    <name evidence="1" type="ORF">VitviT2T_018331</name>
</gene>
<protein>
    <submittedName>
        <fullName evidence="1">Uncharacterized protein</fullName>
    </submittedName>
</protein>
<reference evidence="1 2" key="1">
    <citation type="journal article" date="2023" name="Hortic Res">
        <title>The complete reference genome for grapevine (Vitis vinifera L.) genetics and breeding.</title>
        <authorList>
            <person name="Shi X."/>
            <person name="Cao S."/>
            <person name="Wang X."/>
            <person name="Huang S."/>
            <person name="Wang Y."/>
            <person name="Liu Z."/>
            <person name="Liu W."/>
            <person name="Leng X."/>
            <person name="Peng Y."/>
            <person name="Wang N."/>
            <person name="Wang Y."/>
            <person name="Ma Z."/>
            <person name="Xu X."/>
            <person name="Zhang F."/>
            <person name="Xue H."/>
            <person name="Zhong H."/>
            <person name="Wang Y."/>
            <person name="Zhang K."/>
            <person name="Velt A."/>
            <person name="Avia K."/>
            <person name="Holtgrawe D."/>
            <person name="Grimplet J."/>
            <person name="Matus J.T."/>
            <person name="Ware D."/>
            <person name="Wu X."/>
            <person name="Wang H."/>
            <person name="Liu C."/>
            <person name="Fang Y."/>
            <person name="Rustenholz C."/>
            <person name="Cheng Z."/>
            <person name="Xiao H."/>
            <person name="Zhou Y."/>
        </authorList>
    </citation>
    <scope>NUCLEOTIDE SEQUENCE [LARGE SCALE GENOMIC DNA]</scope>
    <source>
        <strain evidence="2">cv. Pinot noir / PN40024</strain>
        <tissue evidence="1">Leaf</tissue>
    </source>
</reference>
<dbReference type="Proteomes" id="UP001227230">
    <property type="component" value="Chromosome 12"/>
</dbReference>
<proteinExistence type="predicted"/>